<organism evidence="5">
    <name type="scientific">Arion vulgaris</name>
    <dbReference type="NCBI Taxonomy" id="1028688"/>
    <lineage>
        <taxon>Eukaryota</taxon>
        <taxon>Metazoa</taxon>
        <taxon>Spiralia</taxon>
        <taxon>Lophotrochozoa</taxon>
        <taxon>Mollusca</taxon>
        <taxon>Gastropoda</taxon>
        <taxon>Heterobranchia</taxon>
        <taxon>Euthyneura</taxon>
        <taxon>Panpulmonata</taxon>
        <taxon>Eupulmonata</taxon>
        <taxon>Stylommatophora</taxon>
        <taxon>Helicina</taxon>
        <taxon>Arionoidea</taxon>
        <taxon>Arionidae</taxon>
        <taxon>Arion</taxon>
    </lineage>
</organism>
<gene>
    <name evidence="5" type="primary">ORF74414</name>
</gene>
<evidence type="ECO:0000256" key="3">
    <source>
        <dbReference type="ARBA" id="ARBA00022803"/>
    </source>
</evidence>
<protein>
    <submittedName>
        <fullName evidence="5">Uncharacterized protein</fullName>
    </submittedName>
</protein>
<dbReference type="Pfam" id="PF07719">
    <property type="entry name" value="TPR_2"/>
    <property type="match status" value="1"/>
</dbReference>
<dbReference type="Gene3D" id="1.25.40.10">
    <property type="entry name" value="Tetratricopeptide repeat domain"/>
    <property type="match status" value="1"/>
</dbReference>
<dbReference type="SUPFAM" id="SSF48452">
    <property type="entry name" value="TPR-like"/>
    <property type="match status" value="1"/>
</dbReference>
<dbReference type="InterPro" id="IPR050754">
    <property type="entry name" value="FKBP4/5/8-like"/>
</dbReference>
<evidence type="ECO:0000256" key="2">
    <source>
        <dbReference type="ARBA" id="ARBA00022737"/>
    </source>
</evidence>
<dbReference type="EMBL" id="HACG01023634">
    <property type="protein sequence ID" value="CEK70499.1"/>
    <property type="molecule type" value="Transcribed_RNA"/>
</dbReference>
<dbReference type="PANTHER" id="PTHR46512:SF10">
    <property type="entry name" value="FK506-BINDING PROTEIN-LIKE"/>
    <property type="match status" value="1"/>
</dbReference>
<evidence type="ECO:0000256" key="1">
    <source>
        <dbReference type="ARBA" id="ARBA00022553"/>
    </source>
</evidence>
<reference evidence="5" key="1">
    <citation type="submission" date="2014-12" db="EMBL/GenBank/DDBJ databases">
        <title>Insight into the proteome of Arion vulgaris.</title>
        <authorList>
            <person name="Aradska J."/>
            <person name="Bulat T."/>
            <person name="Smidak R."/>
            <person name="Sarate P."/>
            <person name="Gangsoo J."/>
            <person name="Sialana F."/>
            <person name="Bilban M."/>
            <person name="Lubec G."/>
        </authorList>
    </citation>
    <scope>NUCLEOTIDE SEQUENCE</scope>
    <source>
        <tissue evidence="5">Skin</tissue>
    </source>
</reference>
<dbReference type="SMART" id="SM00028">
    <property type="entry name" value="TPR"/>
    <property type="match status" value="2"/>
</dbReference>
<proteinExistence type="predicted"/>
<accession>A0A0B6ZPD7</accession>
<name>A0A0B6ZPD7_9EUPU</name>
<dbReference type="InterPro" id="IPR011990">
    <property type="entry name" value="TPR-like_helical_dom_sf"/>
</dbReference>
<dbReference type="PROSITE" id="PS50005">
    <property type="entry name" value="TPR"/>
    <property type="match status" value="1"/>
</dbReference>
<feature type="repeat" description="TPR" evidence="4">
    <location>
        <begin position="258"/>
        <end position="291"/>
    </location>
</feature>
<keyword evidence="3 4" id="KW-0802">TPR repeat</keyword>
<dbReference type="InterPro" id="IPR019734">
    <property type="entry name" value="TPR_rpt"/>
</dbReference>
<dbReference type="PANTHER" id="PTHR46512">
    <property type="entry name" value="PEPTIDYLPROLYL ISOMERASE"/>
    <property type="match status" value="1"/>
</dbReference>
<keyword evidence="1" id="KW-0597">Phosphoprotein</keyword>
<evidence type="ECO:0000313" key="5">
    <source>
        <dbReference type="EMBL" id="CEK70499.1"/>
    </source>
</evidence>
<sequence length="303" mass="34535">MSTEVSEVDNSKIEHGFHCSDSEFLEKKVSKKYFTKTILKHGQGFLRPYLESACVVDISYGTNEKTEIVVEKDNLQNLKIPFGKCINLVLGSAETEAVRIVEKCLMTMRTGEESEFVIQNVTNLHSETDRHNHNFSVLLTITLHSFSETKPIWSLISQEKYQLALFHKEKGTHFFKQCEIESAFCQYSLAIVYLICITEISMVVDAKLSSETKSQREIYKSLKCICYLNLAMCQMKVANYNGVINNCTQALLLDNMNVKGLYRRAQAYLACQRLDEARSDLKKALKIEPKNSAVSSLLYSCKQ</sequence>
<dbReference type="AlphaFoldDB" id="A0A0B6ZPD7"/>
<keyword evidence="2" id="KW-0677">Repeat</keyword>
<evidence type="ECO:0000256" key="4">
    <source>
        <dbReference type="PROSITE-ProRule" id="PRU00339"/>
    </source>
</evidence>
<dbReference type="InterPro" id="IPR013105">
    <property type="entry name" value="TPR_2"/>
</dbReference>